<organism evidence="2 3">
    <name type="scientific">Lentinula lateritia</name>
    <dbReference type="NCBI Taxonomy" id="40482"/>
    <lineage>
        <taxon>Eukaryota</taxon>
        <taxon>Fungi</taxon>
        <taxon>Dikarya</taxon>
        <taxon>Basidiomycota</taxon>
        <taxon>Agaricomycotina</taxon>
        <taxon>Agaricomycetes</taxon>
        <taxon>Agaricomycetidae</taxon>
        <taxon>Agaricales</taxon>
        <taxon>Marasmiineae</taxon>
        <taxon>Omphalotaceae</taxon>
        <taxon>Lentinula</taxon>
    </lineage>
</organism>
<keyword evidence="1" id="KW-0812">Transmembrane</keyword>
<reference evidence="2" key="1">
    <citation type="submission" date="2022-08" db="EMBL/GenBank/DDBJ databases">
        <authorList>
            <consortium name="DOE Joint Genome Institute"/>
            <person name="Min B."/>
            <person name="Riley R."/>
            <person name="Sierra-Patev S."/>
            <person name="Naranjo-Ortiz M."/>
            <person name="Looney B."/>
            <person name="Konkel Z."/>
            <person name="Slot J.C."/>
            <person name="Sakamoto Y."/>
            <person name="Steenwyk J.L."/>
            <person name="Rokas A."/>
            <person name="Carro J."/>
            <person name="Camarero S."/>
            <person name="Ferreira P."/>
            <person name="Molpeceres G."/>
            <person name="Ruiz-Duenas F.J."/>
            <person name="Serrano A."/>
            <person name="Henrissat B."/>
            <person name="Drula E."/>
            <person name="Hughes K.W."/>
            <person name="Mata J.L."/>
            <person name="Ishikawa N.K."/>
            <person name="Vargas-Isla R."/>
            <person name="Ushijima S."/>
            <person name="Smith C.A."/>
            <person name="Ahrendt S."/>
            <person name="Andreopoulos W."/>
            <person name="He G."/>
            <person name="Labutti K."/>
            <person name="Lipzen A."/>
            <person name="Ng V."/>
            <person name="Sandor L."/>
            <person name="Barry K."/>
            <person name="Martinez A.T."/>
            <person name="Xiao Y."/>
            <person name="Gibbons J.G."/>
            <person name="Terashima K."/>
            <person name="Hibbett D.S."/>
            <person name="Grigoriev I.V."/>
        </authorList>
    </citation>
    <scope>NUCLEOTIDE SEQUENCE</scope>
    <source>
        <strain evidence="2">Sp2 HRB7682 ss15</strain>
    </source>
</reference>
<dbReference type="Proteomes" id="UP001150238">
    <property type="component" value="Unassembled WGS sequence"/>
</dbReference>
<proteinExistence type="predicted"/>
<evidence type="ECO:0000256" key="1">
    <source>
        <dbReference type="SAM" id="Phobius"/>
    </source>
</evidence>
<feature type="transmembrane region" description="Helical" evidence="1">
    <location>
        <begin position="35"/>
        <end position="55"/>
    </location>
</feature>
<dbReference type="AlphaFoldDB" id="A0A9W9API4"/>
<name>A0A9W9API4_9AGAR</name>
<protein>
    <submittedName>
        <fullName evidence="2">Uncharacterized protein</fullName>
    </submittedName>
</protein>
<comment type="caution">
    <text evidence="2">The sequence shown here is derived from an EMBL/GenBank/DDBJ whole genome shotgun (WGS) entry which is preliminary data.</text>
</comment>
<evidence type="ECO:0000313" key="3">
    <source>
        <dbReference type="Proteomes" id="UP001150238"/>
    </source>
</evidence>
<evidence type="ECO:0000313" key="2">
    <source>
        <dbReference type="EMBL" id="KAJ4487302.1"/>
    </source>
</evidence>
<reference evidence="2" key="2">
    <citation type="journal article" date="2023" name="Proc. Natl. Acad. Sci. U.S.A.">
        <title>A global phylogenomic analysis of the shiitake genus Lentinula.</title>
        <authorList>
            <person name="Sierra-Patev S."/>
            <person name="Min B."/>
            <person name="Naranjo-Ortiz M."/>
            <person name="Looney B."/>
            <person name="Konkel Z."/>
            <person name="Slot J.C."/>
            <person name="Sakamoto Y."/>
            <person name="Steenwyk J.L."/>
            <person name="Rokas A."/>
            <person name="Carro J."/>
            <person name="Camarero S."/>
            <person name="Ferreira P."/>
            <person name="Molpeceres G."/>
            <person name="Ruiz-Duenas F.J."/>
            <person name="Serrano A."/>
            <person name="Henrissat B."/>
            <person name="Drula E."/>
            <person name="Hughes K.W."/>
            <person name="Mata J.L."/>
            <person name="Ishikawa N.K."/>
            <person name="Vargas-Isla R."/>
            <person name="Ushijima S."/>
            <person name="Smith C.A."/>
            <person name="Donoghue J."/>
            <person name="Ahrendt S."/>
            <person name="Andreopoulos W."/>
            <person name="He G."/>
            <person name="LaButti K."/>
            <person name="Lipzen A."/>
            <person name="Ng V."/>
            <person name="Riley R."/>
            <person name="Sandor L."/>
            <person name="Barry K."/>
            <person name="Martinez A.T."/>
            <person name="Xiao Y."/>
            <person name="Gibbons J.G."/>
            <person name="Terashima K."/>
            <person name="Grigoriev I.V."/>
            <person name="Hibbett D."/>
        </authorList>
    </citation>
    <scope>NUCLEOTIDE SEQUENCE</scope>
    <source>
        <strain evidence="2">Sp2 HRB7682 ss15</strain>
    </source>
</reference>
<dbReference type="EMBL" id="JANVFS010000009">
    <property type="protein sequence ID" value="KAJ4487302.1"/>
    <property type="molecule type" value="Genomic_DNA"/>
</dbReference>
<keyword evidence="1" id="KW-0472">Membrane</keyword>
<accession>A0A9W9API4</accession>
<keyword evidence="1" id="KW-1133">Transmembrane helix</keyword>
<gene>
    <name evidence="2" type="ORF">C8J55DRAFT_548078</name>
</gene>
<sequence length="100" mass="10938">MTLCCLWLDTSSLLVLTHLTIPTHISRTTFELATMNYTFGLFAFLALLGTATMTLPARVALTGATDPAATQAVIALLASRSFWRSSRNSDTVWHFVSTVE</sequence>